<evidence type="ECO:0008006" key="10">
    <source>
        <dbReference type="Google" id="ProtNLM"/>
    </source>
</evidence>
<keyword evidence="9" id="KW-1185">Reference proteome</keyword>
<gene>
    <name evidence="8" type="ORF">BD410DRAFT_757726</name>
</gene>
<dbReference type="InterPro" id="IPR002259">
    <property type="entry name" value="Eqnu_transpt"/>
</dbReference>
<dbReference type="OrthoDB" id="10261753at2759"/>
<proteinExistence type="inferred from homology"/>
<evidence type="ECO:0000313" key="9">
    <source>
        <dbReference type="Proteomes" id="UP000294933"/>
    </source>
</evidence>
<feature type="transmembrane region" description="Helical" evidence="7">
    <location>
        <begin position="82"/>
        <end position="102"/>
    </location>
</feature>
<dbReference type="EMBL" id="ML170156">
    <property type="protein sequence ID" value="TDL29058.1"/>
    <property type="molecule type" value="Genomic_DNA"/>
</dbReference>
<feature type="transmembrane region" description="Helical" evidence="7">
    <location>
        <begin position="114"/>
        <end position="133"/>
    </location>
</feature>
<dbReference type="Pfam" id="PF01733">
    <property type="entry name" value="Nucleoside_tran"/>
    <property type="match status" value="1"/>
</dbReference>
<dbReference type="GO" id="GO:0034257">
    <property type="term" value="F:nicotinamide riboside transmembrane transporter activity"/>
    <property type="evidence" value="ECO:0007669"/>
    <property type="project" value="TreeGrafter"/>
</dbReference>
<evidence type="ECO:0000256" key="5">
    <source>
        <dbReference type="ARBA" id="ARBA00022989"/>
    </source>
</evidence>
<dbReference type="GO" id="GO:0005886">
    <property type="term" value="C:plasma membrane"/>
    <property type="evidence" value="ECO:0007669"/>
    <property type="project" value="TreeGrafter"/>
</dbReference>
<evidence type="ECO:0000256" key="7">
    <source>
        <dbReference type="SAM" id="Phobius"/>
    </source>
</evidence>
<protein>
    <recommendedName>
        <fullName evidence="10">Nucleoside transporter</fullName>
    </recommendedName>
</protein>
<comment type="similarity">
    <text evidence="2">Belongs to the SLC29A/ENT transporter (TC 2.A.57) family.</text>
</comment>
<dbReference type="GO" id="GO:0000329">
    <property type="term" value="C:fungal-type vacuole membrane"/>
    <property type="evidence" value="ECO:0007669"/>
    <property type="project" value="TreeGrafter"/>
</dbReference>
<evidence type="ECO:0000256" key="6">
    <source>
        <dbReference type="ARBA" id="ARBA00023136"/>
    </source>
</evidence>
<evidence type="ECO:0000256" key="4">
    <source>
        <dbReference type="ARBA" id="ARBA00022692"/>
    </source>
</evidence>
<keyword evidence="6 7" id="KW-0472">Membrane</keyword>
<dbReference type="PRINTS" id="PR01130">
    <property type="entry name" value="DERENTRNSPRT"/>
</dbReference>
<evidence type="ECO:0000256" key="2">
    <source>
        <dbReference type="ARBA" id="ARBA00007965"/>
    </source>
</evidence>
<keyword evidence="5 7" id="KW-1133">Transmembrane helix</keyword>
<dbReference type="VEuPathDB" id="FungiDB:BD410DRAFT_757726"/>
<feature type="transmembrane region" description="Helical" evidence="7">
    <location>
        <begin position="465"/>
        <end position="488"/>
    </location>
</feature>
<dbReference type="STRING" id="50990.A0A4V3AZH0"/>
<dbReference type="PANTHER" id="PTHR10332:SF88">
    <property type="entry name" value="EQUILIBRATIVE NUCLEOSIDE TRANSPORTER 1, ISOFORM A"/>
    <property type="match status" value="1"/>
</dbReference>
<reference evidence="8 9" key="1">
    <citation type="submission" date="2018-06" db="EMBL/GenBank/DDBJ databases">
        <title>A transcriptomic atlas of mushroom development highlights an independent origin of complex multicellularity.</title>
        <authorList>
            <consortium name="DOE Joint Genome Institute"/>
            <person name="Krizsan K."/>
            <person name="Almasi E."/>
            <person name="Merenyi Z."/>
            <person name="Sahu N."/>
            <person name="Viragh M."/>
            <person name="Koszo T."/>
            <person name="Mondo S."/>
            <person name="Kiss B."/>
            <person name="Balint B."/>
            <person name="Kues U."/>
            <person name="Barry K."/>
            <person name="Hegedus J.C."/>
            <person name="Henrissat B."/>
            <person name="Johnson J."/>
            <person name="Lipzen A."/>
            <person name="Ohm R."/>
            <person name="Nagy I."/>
            <person name="Pangilinan J."/>
            <person name="Yan J."/>
            <person name="Xiong Y."/>
            <person name="Grigoriev I.V."/>
            <person name="Hibbett D.S."/>
            <person name="Nagy L.G."/>
        </authorList>
    </citation>
    <scope>NUCLEOTIDE SEQUENCE [LARGE SCALE GENOMIC DNA]</scope>
    <source>
        <strain evidence="8 9">SZMC22713</strain>
    </source>
</reference>
<comment type="subcellular location">
    <subcellularLocation>
        <location evidence="1">Membrane</location>
        <topology evidence="1">Multi-pass membrane protein</topology>
    </subcellularLocation>
</comment>
<organism evidence="8 9">
    <name type="scientific">Rickenella mellea</name>
    <dbReference type="NCBI Taxonomy" id="50990"/>
    <lineage>
        <taxon>Eukaryota</taxon>
        <taxon>Fungi</taxon>
        <taxon>Dikarya</taxon>
        <taxon>Basidiomycota</taxon>
        <taxon>Agaricomycotina</taxon>
        <taxon>Agaricomycetes</taxon>
        <taxon>Hymenochaetales</taxon>
        <taxon>Rickenellaceae</taxon>
        <taxon>Rickenella</taxon>
    </lineage>
</organism>
<feature type="transmembrane region" description="Helical" evidence="7">
    <location>
        <begin position="301"/>
        <end position="319"/>
    </location>
</feature>
<feature type="transmembrane region" description="Helical" evidence="7">
    <location>
        <begin position="224"/>
        <end position="246"/>
    </location>
</feature>
<sequence length="500" mass="53520">MTIETDAIYHPIPQAPVASNPVLDLDDDEAEQHVSSNESIDATVRWIHFILGCSVLLPWNAMITATPYFLSRLAGSPLKNTFSSYLSITFTASNFGFLAHATITAKQSNSSRRVFLGTSHIAVLTLLLTLSTYTHLPPSTFFTLTLLNGTLQAAAGSYLQTAVVAIASLFGPPAMQAVMSGQAAVGVVVSAVQLLSAVASVRAAKAAKVLGEEYDEGKAEERAAFLFFALSTLFLVATMGAQAYLVRMPAYRRVVQPVESAKIGEEEERTGLIAGRGDGGRSEVEEQDEKGRIWRVAKANVIYEVAVFYVFVVTLAVFPPITTSITPLSPSIHPLLFTSAHFLIFNAGDLSGRLLCSFPRLLVWDPRKLLAGSVLRTLFIPLFLLCNVQRPTSPSPPSVPVVPLHPSLITRAAGALPPLTADLAFLLLLLLFGLSNGYLSSLCMMAAPSLQHNARLKGRRGDVDVAATIASFCLVGGLAVGSAASFLVRGWVCGCNPFRE</sequence>
<evidence type="ECO:0000256" key="1">
    <source>
        <dbReference type="ARBA" id="ARBA00004141"/>
    </source>
</evidence>
<evidence type="ECO:0000313" key="8">
    <source>
        <dbReference type="EMBL" id="TDL29058.1"/>
    </source>
</evidence>
<feature type="transmembrane region" description="Helical" evidence="7">
    <location>
        <begin position="423"/>
        <end position="444"/>
    </location>
</feature>
<keyword evidence="3" id="KW-0813">Transport</keyword>
<dbReference type="Proteomes" id="UP000294933">
    <property type="component" value="Unassembled WGS sequence"/>
</dbReference>
<feature type="transmembrane region" description="Helical" evidence="7">
    <location>
        <begin position="46"/>
        <end position="70"/>
    </location>
</feature>
<feature type="transmembrane region" description="Helical" evidence="7">
    <location>
        <begin position="153"/>
        <end position="171"/>
    </location>
</feature>
<keyword evidence="4 7" id="KW-0812">Transmembrane</keyword>
<evidence type="ECO:0000256" key="3">
    <source>
        <dbReference type="ARBA" id="ARBA00022448"/>
    </source>
</evidence>
<name>A0A4V3AZH0_9AGAM</name>
<feature type="transmembrane region" description="Helical" evidence="7">
    <location>
        <begin position="183"/>
        <end position="204"/>
    </location>
</feature>
<accession>A0A4V3AZH0</accession>
<dbReference type="PANTHER" id="PTHR10332">
    <property type="entry name" value="EQUILIBRATIVE NUCLEOSIDE TRANSPORTER"/>
    <property type="match status" value="1"/>
</dbReference>
<dbReference type="PIRSF" id="PIRSF016379">
    <property type="entry name" value="ENT"/>
    <property type="match status" value="1"/>
</dbReference>
<dbReference type="GO" id="GO:0015205">
    <property type="term" value="F:nucleobase transmembrane transporter activity"/>
    <property type="evidence" value="ECO:0007669"/>
    <property type="project" value="TreeGrafter"/>
</dbReference>
<dbReference type="AlphaFoldDB" id="A0A4V3AZH0"/>